<reference evidence="6 7" key="2">
    <citation type="submission" date="2020-06" db="EMBL/GenBank/DDBJ databases">
        <title>Polyphasic characterization of a Rahnella strain isolated from tree sap.</title>
        <authorList>
            <person name="Kim I.S."/>
        </authorList>
    </citation>
    <scope>NUCLEOTIDE SEQUENCE [LARGE SCALE GENOMIC DNA]</scope>
    <source>
        <strain evidence="6 7">SAP-1</strain>
    </source>
</reference>
<dbReference type="GO" id="GO:0016020">
    <property type="term" value="C:membrane"/>
    <property type="evidence" value="ECO:0007669"/>
    <property type="project" value="UniProtKB-SubCell"/>
</dbReference>
<feature type="transmembrane region" description="Helical" evidence="5">
    <location>
        <begin position="6"/>
        <end position="28"/>
    </location>
</feature>
<gene>
    <name evidence="6" type="ORF">GW590_02110</name>
</gene>
<keyword evidence="2 5" id="KW-0812">Transmembrane</keyword>
<keyword evidence="7" id="KW-1185">Reference proteome</keyword>
<dbReference type="Pfam" id="PF13564">
    <property type="entry name" value="DoxX_2"/>
    <property type="match status" value="1"/>
</dbReference>
<comment type="subcellular location">
    <subcellularLocation>
        <location evidence="1">Membrane</location>
        <topology evidence="1">Multi-pass membrane protein</topology>
    </subcellularLocation>
</comment>
<name>A0A848MEQ5_9GAMM</name>
<dbReference type="InterPro" id="IPR032808">
    <property type="entry name" value="DoxX"/>
</dbReference>
<dbReference type="AlphaFoldDB" id="A0A848MEQ5"/>
<dbReference type="Proteomes" id="UP000585363">
    <property type="component" value="Unassembled WGS sequence"/>
</dbReference>
<reference evidence="6 7" key="1">
    <citation type="submission" date="2020-01" db="EMBL/GenBank/DDBJ databases">
        <authorList>
            <person name="Lee S.D."/>
        </authorList>
    </citation>
    <scope>NUCLEOTIDE SEQUENCE [LARGE SCALE GENOMIC DNA]</scope>
    <source>
        <strain evidence="6 7">SAP-1</strain>
    </source>
</reference>
<evidence type="ECO:0000256" key="2">
    <source>
        <dbReference type="ARBA" id="ARBA00022692"/>
    </source>
</evidence>
<accession>A0A848MEQ5</accession>
<keyword evidence="3 5" id="KW-1133">Transmembrane helix</keyword>
<evidence type="ECO:0000313" key="6">
    <source>
        <dbReference type="EMBL" id="NMP25671.1"/>
    </source>
</evidence>
<evidence type="ECO:0008006" key="8">
    <source>
        <dbReference type="Google" id="ProtNLM"/>
    </source>
</evidence>
<proteinExistence type="predicted"/>
<evidence type="ECO:0000256" key="3">
    <source>
        <dbReference type="ARBA" id="ARBA00022989"/>
    </source>
</evidence>
<dbReference type="RefSeq" id="WP_169401353.1">
    <property type="nucleotide sequence ID" value="NZ_JAADJU010000001.1"/>
</dbReference>
<dbReference type="EMBL" id="JAADJU010000001">
    <property type="protein sequence ID" value="NMP25671.1"/>
    <property type="molecule type" value="Genomic_DNA"/>
</dbReference>
<feature type="transmembrane region" description="Helical" evidence="5">
    <location>
        <begin position="49"/>
        <end position="82"/>
    </location>
</feature>
<evidence type="ECO:0000313" key="7">
    <source>
        <dbReference type="Proteomes" id="UP000585363"/>
    </source>
</evidence>
<evidence type="ECO:0000256" key="5">
    <source>
        <dbReference type="SAM" id="Phobius"/>
    </source>
</evidence>
<evidence type="ECO:0000256" key="4">
    <source>
        <dbReference type="ARBA" id="ARBA00023136"/>
    </source>
</evidence>
<organism evidence="6 7">
    <name type="scientific">Rouxiella aceris</name>
    <dbReference type="NCBI Taxonomy" id="2703884"/>
    <lineage>
        <taxon>Bacteria</taxon>
        <taxon>Pseudomonadati</taxon>
        <taxon>Pseudomonadota</taxon>
        <taxon>Gammaproteobacteria</taxon>
        <taxon>Enterobacterales</taxon>
        <taxon>Yersiniaceae</taxon>
        <taxon>Rouxiella</taxon>
    </lineage>
</organism>
<feature type="transmembrane region" description="Helical" evidence="5">
    <location>
        <begin position="88"/>
        <end position="107"/>
    </location>
</feature>
<keyword evidence="4 5" id="KW-0472">Membrane</keyword>
<comment type="caution">
    <text evidence="6">The sequence shown here is derived from an EMBL/GenBank/DDBJ whole genome shotgun (WGS) entry which is preliminary data.</text>
</comment>
<protein>
    <recommendedName>
        <fullName evidence="8">DoxX family protein</fullName>
    </recommendedName>
</protein>
<sequence length="108" mass="11194">MSIGEIINAIAALAFASAGIANLVNVGNVEADFQRWGYPKGSRLLTAGLELVGAACLLIPSVQCIALGGLVLLILAAIVTLLKERERLTHIIPAIGFLGLLLADAALY</sequence>
<evidence type="ECO:0000256" key="1">
    <source>
        <dbReference type="ARBA" id="ARBA00004141"/>
    </source>
</evidence>